<accession>A0A9X4LAJ5</accession>
<comment type="caution">
    <text evidence="1">The sequence shown here is derived from an EMBL/GenBank/DDBJ whole genome shotgun (WGS) entry which is preliminary data.</text>
</comment>
<dbReference type="Pfam" id="PF05931">
    <property type="entry name" value="AgrD"/>
    <property type="match status" value="1"/>
</dbReference>
<protein>
    <submittedName>
        <fullName evidence="1">Cyclic lactone autoinducer peptide</fullName>
    </submittedName>
</protein>
<dbReference type="SMART" id="SM00794">
    <property type="entry name" value="AgrD"/>
    <property type="match status" value="1"/>
</dbReference>
<dbReference type="Proteomes" id="UP001152422">
    <property type="component" value="Unassembled WGS sequence"/>
</dbReference>
<dbReference type="KEGG" id="seqo:SE1039_17330"/>
<keyword evidence="2" id="KW-1185">Reference proteome</keyword>
<reference evidence="1" key="1">
    <citation type="submission" date="2022-05" db="EMBL/GenBank/DDBJ databases">
        <title>Comparative genomics of Staphylococcus equorum isolates.</title>
        <authorList>
            <person name="Luelf R.H."/>
        </authorList>
    </citation>
    <scope>NUCLEOTIDE SEQUENCE</scope>
    <source>
        <strain evidence="1">TMW 2.2497</strain>
    </source>
</reference>
<dbReference type="NCBIfam" id="TIGR04223">
    <property type="entry name" value="quorum_AgrD"/>
    <property type="match status" value="1"/>
</dbReference>
<evidence type="ECO:0000313" key="2">
    <source>
        <dbReference type="Proteomes" id="UP001152422"/>
    </source>
</evidence>
<organism evidence="1 2">
    <name type="scientific">Staphylococcus equorum</name>
    <dbReference type="NCBI Taxonomy" id="246432"/>
    <lineage>
        <taxon>Bacteria</taxon>
        <taxon>Bacillati</taxon>
        <taxon>Bacillota</taxon>
        <taxon>Bacilli</taxon>
        <taxon>Bacillales</taxon>
        <taxon>Staphylococcaceae</taxon>
        <taxon>Staphylococcus</taxon>
    </lineage>
</organism>
<proteinExistence type="predicted"/>
<dbReference type="EMBL" id="JAMBQA010000006">
    <property type="protein sequence ID" value="MDG0846879.1"/>
    <property type="molecule type" value="Genomic_DNA"/>
</dbReference>
<dbReference type="RefSeq" id="WP_056935777.1">
    <property type="nucleotide sequence ID" value="NZ_CP013114.1"/>
</dbReference>
<dbReference type="AlphaFoldDB" id="A0A9X4LAJ5"/>
<sequence>MFIYEVFVNLITKIFSALGTIAAINPCMGYFDEPEVPKEISKLYE</sequence>
<evidence type="ECO:0000313" key="1">
    <source>
        <dbReference type="EMBL" id="MDG0846879.1"/>
    </source>
</evidence>
<gene>
    <name evidence="1" type="ORF">M4L89_11650</name>
</gene>
<name>A0A9X4LAJ5_9STAP</name>
<dbReference type="InterPro" id="IPR009229">
    <property type="entry name" value="AgrD"/>
</dbReference>